<reference evidence="1" key="1">
    <citation type="submission" date="2021-03" db="EMBL/GenBank/DDBJ databases">
        <title>Streptomyces poriferae sp. nov., a novel marine sponge-derived Actinobacteria species with anti-MRSA activity.</title>
        <authorList>
            <person name="Sandoval-Powers M."/>
            <person name="Kralova S."/>
            <person name="Nguyen G.-S."/>
            <person name="Fawwal D."/>
            <person name="Degnes K."/>
            <person name="Klinkenberg G."/>
            <person name="Sletta H."/>
            <person name="Wentzel A."/>
            <person name="Liles M.R."/>
        </authorList>
    </citation>
    <scope>NUCLEOTIDE SEQUENCE</scope>
    <source>
        <strain evidence="1">DSM 41794</strain>
    </source>
</reference>
<feature type="non-terminal residue" evidence="1">
    <location>
        <position position="93"/>
    </location>
</feature>
<name>A0A939FF58_9ACTN</name>
<protein>
    <submittedName>
        <fullName evidence="1">Uncharacterized protein</fullName>
    </submittedName>
</protein>
<proteinExistence type="predicted"/>
<gene>
    <name evidence="1" type="ORF">J0695_38270</name>
</gene>
<accession>A0A939FF58</accession>
<dbReference type="Proteomes" id="UP000664167">
    <property type="component" value="Unassembled WGS sequence"/>
</dbReference>
<feature type="non-terminal residue" evidence="1">
    <location>
        <position position="1"/>
    </location>
</feature>
<keyword evidence="2" id="KW-1185">Reference proteome</keyword>
<organism evidence="1 2">
    <name type="scientific">Streptomyces beijiangensis</name>
    <dbReference type="NCBI Taxonomy" id="163361"/>
    <lineage>
        <taxon>Bacteria</taxon>
        <taxon>Bacillati</taxon>
        <taxon>Actinomycetota</taxon>
        <taxon>Actinomycetes</taxon>
        <taxon>Kitasatosporales</taxon>
        <taxon>Streptomycetaceae</taxon>
        <taxon>Streptomyces</taxon>
    </lineage>
</organism>
<dbReference type="EMBL" id="JAFLRJ010000681">
    <property type="protein sequence ID" value="MBO0517558.1"/>
    <property type="molecule type" value="Genomic_DNA"/>
</dbReference>
<evidence type="ECO:0000313" key="2">
    <source>
        <dbReference type="Proteomes" id="UP000664167"/>
    </source>
</evidence>
<evidence type="ECO:0000313" key="1">
    <source>
        <dbReference type="EMBL" id="MBO0517558.1"/>
    </source>
</evidence>
<comment type="caution">
    <text evidence="1">The sequence shown here is derived from an EMBL/GenBank/DDBJ whole genome shotgun (WGS) entry which is preliminary data.</text>
</comment>
<sequence>HPVVVLTDRNRALKPGQIRMEFYDADTGRWRPVSFEVTDEDELIGVFDDGFPGFTVGAGKTLTVKVRLGLTRDAASTEVLASAAVVAPALHDG</sequence>
<dbReference type="AlphaFoldDB" id="A0A939FF58"/>